<protein>
    <submittedName>
        <fullName evidence="2">DUF3089 domain-containing protein</fullName>
    </submittedName>
</protein>
<keyword evidence="3" id="KW-1185">Reference proteome</keyword>
<keyword evidence="1" id="KW-0812">Transmembrane</keyword>
<gene>
    <name evidence="2" type="ORF">ACFOMD_11210</name>
</gene>
<proteinExistence type="predicted"/>
<dbReference type="Pfam" id="PF11288">
    <property type="entry name" value="DUF3089"/>
    <property type="match status" value="1"/>
</dbReference>
<comment type="caution">
    <text evidence="2">The sequence shown here is derived from an EMBL/GenBank/DDBJ whole genome shotgun (WGS) entry which is preliminary data.</text>
</comment>
<dbReference type="Gene3D" id="3.40.50.1820">
    <property type="entry name" value="alpha/beta hydrolase"/>
    <property type="match status" value="1"/>
</dbReference>
<keyword evidence="1" id="KW-1133">Transmembrane helix</keyword>
<evidence type="ECO:0000313" key="3">
    <source>
        <dbReference type="Proteomes" id="UP001595615"/>
    </source>
</evidence>
<dbReference type="RefSeq" id="WP_380861353.1">
    <property type="nucleotide sequence ID" value="NZ_JBHRXV010000010.1"/>
</dbReference>
<dbReference type="SUPFAM" id="SSF53474">
    <property type="entry name" value="alpha/beta-Hydrolases"/>
    <property type="match status" value="2"/>
</dbReference>
<evidence type="ECO:0000256" key="1">
    <source>
        <dbReference type="SAM" id="Phobius"/>
    </source>
</evidence>
<dbReference type="InterPro" id="IPR029058">
    <property type="entry name" value="AB_hydrolase_fold"/>
</dbReference>
<dbReference type="Proteomes" id="UP001595615">
    <property type="component" value="Unassembled WGS sequence"/>
</dbReference>
<reference evidence="3" key="1">
    <citation type="journal article" date="2019" name="Int. J. Syst. Evol. Microbiol.">
        <title>The Global Catalogue of Microorganisms (GCM) 10K type strain sequencing project: providing services to taxonomists for standard genome sequencing and annotation.</title>
        <authorList>
            <consortium name="The Broad Institute Genomics Platform"/>
            <consortium name="The Broad Institute Genome Sequencing Center for Infectious Disease"/>
            <person name="Wu L."/>
            <person name="Ma J."/>
        </authorList>
    </citation>
    <scope>NUCLEOTIDE SEQUENCE [LARGE SCALE GENOMIC DNA]</scope>
    <source>
        <strain evidence="3">KCTC 42644</strain>
    </source>
</reference>
<feature type="transmembrane region" description="Helical" evidence="1">
    <location>
        <begin position="6"/>
        <end position="27"/>
    </location>
</feature>
<dbReference type="EMBL" id="JBHRXV010000010">
    <property type="protein sequence ID" value="MFC3713145.1"/>
    <property type="molecule type" value="Genomic_DNA"/>
</dbReference>
<accession>A0ABV7XAI1</accession>
<dbReference type="InterPro" id="IPR021440">
    <property type="entry name" value="DUF3089"/>
</dbReference>
<name>A0ABV7XAI1_9SPHN</name>
<evidence type="ECO:0000313" key="2">
    <source>
        <dbReference type="EMBL" id="MFC3713145.1"/>
    </source>
</evidence>
<sequence length="378" mass="40678">MAARRFLWVIAIIIMLVIAGAFIYRIFGLQIMRLSMVPSVTFAESKPAPAPDYASTGGWLAHPKLATDPARWAPEGYQAAPKPGAYLFYVTPTAYLDRASWNAPADDEKTNERLAVYLQTQASVFNGIAQVWAPRYREATFGAFLTDKKDGQAAIDFAYADVLRAFDAFVAAVPADRPILLAGHSQGSLHLLRLLRERVAGQPIAGRIVAAYIAGWPVSTTADIPALGLPACAEEGQPGCLLSWQSFAEPAETEQVVEVYDAVPGFTGATRKGTPMVCTNPLTGRGGDAPADANMGALIPESDMPKAKLAPGRVPARCDAQGFLLIGEPPADFDGYVLPGNNYHVYDYMMFWANLRADAEARLSGWLAAREPAAATEE</sequence>
<organism evidence="2 3">
    <name type="scientific">Sphingoaurantiacus capsulatus</name>
    <dbReference type="NCBI Taxonomy" id="1771310"/>
    <lineage>
        <taxon>Bacteria</taxon>
        <taxon>Pseudomonadati</taxon>
        <taxon>Pseudomonadota</taxon>
        <taxon>Alphaproteobacteria</taxon>
        <taxon>Sphingomonadales</taxon>
        <taxon>Sphingosinicellaceae</taxon>
        <taxon>Sphingoaurantiacus</taxon>
    </lineage>
</organism>
<keyword evidence="1" id="KW-0472">Membrane</keyword>